<organism evidence="12 13">
    <name type="scientific">Spiroplasma gladiatoris</name>
    <dbReference type="NCBI Taxonomy" id="2143"/>
    <lineage>
        <taxon>Bacteria</taxon>
        <taxon>Bacillati</taxon>
        <taxon>Mycoplasmatota</taxon>
        <taxon>Mollicutes</taxon>
        <taxon>Entomoplasmatales</taxon>
        <taxon>Spiroplasmataceae</taxon>
        <taxon>Spiroplasma</taxon>
    </lineage>
</organism>
<keyword evidence="5 9" id="KW-0540">Nuclease</keyword>
<dbReference type="PANTHER" id="PTHR11207:SF0">
    <property type="entry name" value="RIBONUCLEASE 3"/>
    <property type="match status" value="1"/>
</dbReference>
<keyword evidence="13" id="KW-1185">Reference proteome</keyword>
<dbReference type="GO" id="GO:0019843">
    <property type="term" value="F:rRNA binding"/>
    <property type="evidence" value="ECO:0007669"/>
    <property type="project" value="UniProtKB-KW"/>
</dbReference>
<keyword evidence="9" id="KW-0460">Magnesium</keyword>
<feature type="binding site" evidence="9">
    <location>
        <position position="114"/>
    </location>
    <ligand>
        <name>Mg(2+)</name>
        <dbReference type="ChEBI" id="CHEBI:18420"/>
    </ligand>
</feature>
<dbReference type="GO" id="GO:0004525">
    <property type="term" value="F:ribonuclease III activity"/>
    <property type="evidence" value="ECO:0007669"/>
    <property type="project" value="UniProtKB-UniRule"/>
</dbReference>
<feature type="domain" description="RNase III" evidence="11">
    <location>
        <begin position="1"/>
        <end position="128"/>
    </location>
</feature>
<dbReference type="SMART" id="SM00535">
    <property type="entry name" value="RIBOc"/>
    <property type="match status" value="1"/>
</dbReference>
<dbReference type="GO" id="GO:0006364">
    <property type="term" value="P:rRNA processing"/>
    <property type="evidence" value="ECO:0007669"/>
    <property type="project" value="UniProtKB-UniRule"/>
</dbReference>
<comment type="subunit">
    <text evidence="9">Homodimer.</text>
</comment>
<gene>
    <name evidence="9 12" type="primary">rnc</name>
    <name evidence="12" type="ORF">SGLAD_v1c08070</name>
</gene>
<sequence length="230" mass="26300">MKSFFAKIGIKQINSDLYAEALTHNSYSNENRRAKNYQRLEFLGDAILQQKVSEYLFKNYPKSNEGILTKYRSSIVRQETLAKLSRAIGLGNYIRLGIGEHEAKGYEKDTILADVYESVTAAIYLDLGNDALNNWLNQTIFNKNNLNNFLDSIRDFKSELQELIQIDKRSDLSYIIANQEKIHENKILFTVNCILDGMIYGIGEGFNKKQAEQQAAKNALSKIKTVKNIK</sequence>
<comment type="similarity">
    <text evidence="2">Belongs to the ribonuclease III family.</text>
</comment>
<comment type="subcellular location">
    <subcellularLocation>
        <location evidence="9">Cytoplasm</location>
    </subcellularLocation>
</comment>
<keyword evidence="3 9" id="KW-0698">rRNA processing</keyword>
<name>A0A4P7AK07_9MOLU</name>
<dbReference type="GO" id="GO:0003725">
    <property type="term" value="F:double-stranded RNA binding"/>
    <property type="evidence" value="ECO:0007669"/>
    <property type="project" value="TreeGrafter"/>
</dbReference>
<evidence type="ECO:0000259" key="10">
    <source>
        <dbReference type="PROSITE" id="PS50137"/>
    </source>
</evidence>
<dbReference type="Gene3D" id="3.30.160.20">
    <property type="match status" value="1"/>
</dbReference>
<comment type="catalytic activity">
    <reaction evidence="1 9">
        <text>Endonucleolytic cleavage to 5'-phosphomonoester.</text>
        <dbReference type="EC" id="3.1.26.3"/>
    </reaction>
</comment>
<evidence type="ECO:0000256" key="8">
    <source>
        <dbReference type="ARBA" id="ARBA00022884"/>
    </source>
</evidence>
<dbReference type="GO" id="GO:0010468">
    <property type="term" value="P:regulation of gene expression"/>
    <property type="evidence" value="ECO:0007669"/>
    <property type="project" value="TreeGrafter"/>
</dbReference>
<accession>A0A4P7AK07</accession>
<evidence type="ECO:0000256" key="6">
    <source>
        <dbReference type="ARBA" id="ARBA00022759"/>
    </source>
</evidence>
<evidence type="ECO:0000256" key="7">
    <source>
        <dbReference type="ARBA" id="ARBA00022801"/>
    </source>
</evidence>
<dbReference type="GO" id="GO:0046872">
    <property type="term" value="F:metal ion binding"/>
    <property type="evidence" value="ECO:0007669"/>
    <property type="project" value="UniProtKB-KW"/>
</dbReference>
<dbReference type="Gene3D" id="1.10.1520.10">
    <property type="entry name" value="Ribonuclease III domain"/>
    <property type="match status" value="1"/>
</dbReference>
<feature type="binding site" evidence="9">
    <location>
        <position position="117"/>
    </location>
    <ligand>
        <name>Mg(2+)</name>
        <dbReference type="ChEBI" id="CHEBI:18420"/>
    </ligand>
</feature>
<dbReference type="Pfam" id="PF14622">
    <property type="entry name" value="Ribonucleas_3_3"/>
    <property type="match status" value="1"/>
</dbReference>
<dbReference type="CDD" id="cd10845">
    <property type="entry name" value="DSRM_RNAse_III_family"/>
    <property type="match status" value="1"/>
</dbReference>
<dbReference type="KEGG" id="sgq:SGLAD_v1c08070"/>
<evidence type="ECO:0000313" key="13">
    <source>
        <dbReference type="Proteomes" id="UP000294309"/>
    </source>
</evidence>
<keyword evidence="9" id="KW-0699">rRNA-binding</keyword>
<dbReference type="GO" id="GO:0008033">
    <property type="term" value="P:tRNA processing"/>
    <property type="evidence" value="ECO:0007669"/>
    <property type="project" value="UniProtKB-KW"/>
</dbReference>
<dbReference type="SUPFAM" id="SSF54768">
    <property type="entry name" value="dsRNA-binding domain-like"/>
    <property type="match status" value="1"/>
</dbReference>
<keyword evidence="9" id="KW-0963">Cytoplasm</keyword>
<dbReference type="CDD" id="cd00593">
    <property type="entry name" value="RIBOc"/>
    <property type="match status" value="1"/>
</dbReference>
<dbReference type="InterPro" id="IPR036389">
    <property type="entry name" value="RNase_III_sf"/>
</dbReference>
<dbReference type="SMART" id="SM00358">
    <property type="entry name" value="DSRM"/>
    <property type="match status" value="1"/>
</dbReference>
<evidence type="ECO:0000256" key="4">
    <source>
        <dbReference type="ARBA" id="ARBA00022664"/>
    </source>
</evidence>
<protein>
    <recommendedName>
        <fullName evidence="9">Ribonuclease 3</fullName>
        <ecNumber evidence="9">3.1.26.3</ecNumber>
    </recommendedName>
    <alternativeName>
        <fullName evidence="9">Ribonuclease III</fullName>
        <shortName evidence="9">RNase III</shortName>
    </alternativeName>
</protein>
<dbReference type="EMBL" id="CP038013">
    <property type="protein sequence ID" value="QBQ08006.1"/>
    <property type="molecule type" value="Genomic_DNA"/>
</dbReference>
<evidence type="ECO:0000256" key="1">
    <source>
        <dbReference type="ARBA" id="ARBA00000109"/>
    </source>
</evidence>
<dbReference type="InterPro" id="IPR000999">
    <property type="entry name" value="RNase_III_dom"/>
</dbReference>
<feature type="active site" evidence="9">
    <location>
        <position position="117"/>
    </location>
</feature>
<dbReference type="FunFam" id="1.10.1520.10:FF:000001">
    <property type="entry name" value="Ribonuclease 3"/>
    <property type="match status" value="1"/>
</dbReference>
<keyword evidence="9" id="KW-0479">Metal-binding</keyword>
<dbReference type="InterPro" id="IPR014720">
    <property type="entry name" value="dsRBD_dom"/>
</dbReference>
<keyword evidence="9" id="KW-0819">tRNA processing</keyword>
<feature type="active site" evidence="9">
    <location>
        <position position="45"/>
    </location>
</feature>
<evidence type="ECO:0000313" key="12">
    <source>
        <dbReference type="EMBL" id="QBQ08006.1"/>
    </source>
</evidence>
<feature type="binding site" evidence="9">
    <location>
        <position position="41"/>
    </location>
    <ligand>
        <name>Mg(2+)</name>
        <dbReference type="ChEBI" id="CHEBI:18420"/>
    </ligand>
</feature>
<dbReference type="PROSITE" id="PS50142">
    <property type="entry name" value="RNASE_3_2"/>
    <property type="match status" value="1"/>
</dbReference>
<dbReference type="Proteomes" id="UP000294309">
    <property type="component" value="Chromosome"/>
</dbReference>
<dbReference type="NCBIfam" id="TIGR02191">
    <property type="entry name" value="RNaseIII"/>
    <property type="match status" value="1"/>
</dbReference>
<keyword evidence="4 9" id="KW-0507">mRNA processing</keyword>
<proteinExistence type="inferred from homology"/>
<keyword evidence="6 9" id="KW-0255">Endonuclease</keyword>
<evidence type="ECO:0000259" key="11">
    <source>
        <dbReference type="PROSITE" id="PS50142"/>
    </source>
</evidence>
<comment type="cofactor">
    <cofactor evidence="9">
        <name>Mg(2+)</name>
        <dbReference type="ChEBI" id="CHEBI:18420"/>
    </cofactor>
</comment>
<evidence type="ECO:0000256" key="3">
    <source>
        <dbReference type="ARBA" id="ARBA00022552"/>
    </source>
</evidence>
<evidence type="ECO:0000256" key="5">
    <source>
        <dbReference type="ARBA" id="ARBA00022722"/>
    </source>
</evidence>
<dbReference type="RefSeq" id="WP_243831613.1">
    <property type="nucleotide sequence ID" value="NZ_CP038013.1"/>
</dbReference>
<feature type="domain" description="DRBM" evidence="10">
    <location>
        <begin position="155"/>
        <end position="225"/>
    </location>
</feature>
<keyword evidence="7 9" id="KW-0378">Hydrolase</keyword>
<dbReference type="EC" id="3.1.26.3" evidence="9"/>
<evidence type="ECO:0000256" key="9">
    <source>
        <dbReference type="HAMAP-Rule" id="MF_00104"/>
    </source>
</evidence>
<dbReference type="GO" id="GO:0005737">
    <property type="term" value="C:cytoplasm"/>
    <property type="evidence" value="ECO:0007669"/>
    <property type="project" value="UniProtKB-SubCell"/>
</dbReference>
<reference evidence="12 13" key="1">
    <citation type="submission" date="2019-03" db="EMBL/GenBank/DDBJ databases">
        <title>Complete genome sequence of Spiroplasma gladiatoris TG-1 (DSM 22552).</title>
        <authorList>
            <person name="Lin Y.-C."/>
            <person name="Chou L."/>
            <person name="Kuo C.-H."/>
        </authorList>
    </citation>
    <scope>NUCLEOTIDE SEQUENCE [LARGE SCALE GENOMIC DNA]</scope>
    <source>
        <strain evidence="12 13">TG-1</strain>
    </source>
</reference>
<keyword evidence="8 9" id="KW-0694">RNA-binding</keyword>
<dbReference type="SUPFAM" id="SSF69065">
    <property type="entry name" value="RNase III domain-like"/>
    <property type="match status" value="1"/>
</dbReference>
<evidence type="ECO:0000256" key="2">
    <source>
        <dbReference type="ARBA" id="ARBA00010183"/>
    </source>
</evidence>
<comment type="function">
    <text evidence="9">Digests double-stranded RNA. Involved in the processing of primary rRNA transcript to yield the immediate precursors to the large and small rRNAs (23S and 16S). Processes some mRNAs, and tRNAs when they are encoded in the rRNA operon. Processes pre-crRNA and tracrRNA of type II CRISPR loci if present in the organism.</text>
</comment>
<dbReference type="Pfam" id="PF00035">
    <property type="entry name" value="dsrm"/>
    <property type="match status" value="1"/>
</dbReference>
<dbReference type="GO" id="GO:0006397">
    <property type="term" value="P:mRNA processing"/>
    <property type="evidence" value="ECO:0007669"/>
    <property type="project" value="UniProtKB-UniRule"/>
</dbReference>
<dbReference type="AlphaFoldDB" id="A0A4P7AK07"/>
<dbReference type="HAMAP" id="MF_00104">
    <property type="entry name" value="RNase_III"/>
    <property type="match status" value="1"/>
</dbReference>
<dbReference type="InterPro" id="IPR011907">
    <property type="entry name" value="RNase_III"/>
</dbReference>
<dbReference type="PANTHER" id="PTHR11207">
    <property type="entry name" value="RIBONUCLEASE III"/>
    <property type="match status" value="1"/>
</dbReference>
<dbReference type="PROSITE" id="PS00517">
    <property type="entry name" value="RNASE_3_1"/>
    <property type="match status" value="1"/>
</dbReference>
<dbReference type="PROSITE" id="PS50137">
    <property type="entry name" value="DS_RBD"/>
    <property type="match status" value="1"/>
</dbReference>